<accession>G8C2T3</accession>
<protein>
    <submittedName>
        <fullName evidence="1">Uncharacterized protein</fullName>
    </submittedName>
</protein>
<dbReference type="PATRIC" id="fig|1116213.3.peg.123"/>
<organism evidence="1">
    <name type="scientific">Candidatus Mycoplasma haematominutum 'Birmingham 1'</name>
    <dbReference type="NCBI Taxonomy" id="1116213"/>
    <lineage>
        <taxon>Bacteria</taxon>
        <taxon>Bacillati</taxon>
        <taxon>Mycoplasmatota</taxon>
        <taxon>Mollicutes</taxon>
        <taxon>Mycoplasmataceae</taxon>
        <taxon>Mycoplasma</taxon>
    </lineage>
</organism>
<evidence type="ECO:0000313" key="1">
    <source>
        <dbReference type="EMBL" id="CCE66631.1"/>
    </source>
</evidence>
<proteinExistence type="predicted"/>
<dbReference type="EMBL" id="HE613254">
    <property type="protein sequence ID" value="CCE66631.1"/>
    <property type="molecule type" value="Genomic_DNA"/>
</dbReference>
<reference evidence="1" key="1">
    <citation type="submission" date="2011-11" db="EMBL/GenBank/DDBJ databases">
        <title>Complete genome sequence of Candidatus Mycoplasma haemominutum.</title>
        <authorList>
            <person name="Barker E.N."/>
            <person name="Darby A.C."/>
            <person name="Helps C.R."/>
            <person name="Peters I.R."/>
            <person name="Hughes M.A."/>
            <person name="Radford A.D."/>
            <person name="Novacco M."/>
            <person name="Boretti F."/>
            <person name="Hofmann-Lehmann R."/>
            <person name="Tasker S."/>
        </authorList>
    </citation>
    <scope>NUCLEOTIDE SEQUENCE</scope>
    <source>
        <strain evidence="1">Birmingham 1</strain>
    </source>
</reference>
<gene>
    <name evidence="1" type="ORF">MHM_01130</name>
</gene>
<name>G8C2T3_9MOLU</name>
<sequence>MLNITPLLGKGLITLSAAGPSLLTAYFSTSPGMKAPQMHLSKSLDKLSLVAQEKASPESAPKKVEVLSPSAEIQMPRILPTVKNTVTLEPQSSIQKVESEWTTTTAPHVLNVKQKVAPSSVREQWIEDLIKTLETPMYVEPGASFVSLVEADLPNDIEASWKKNNSLVQELSQLDSLDKKTYSVSFRGTSSEEKYHAASHLARSYFRDWGQELELKYRVEQKTDNQGLSVVFSKTKDSREYSLKLEYAYDSVYSGPMLFTNYVTYREGSWWTTGYYQGEGGEGYQKHIGMTDYSKNGNPNSAINKSFVSAFREGNVGELVHWWKLLSKCTNENYCRQSLVNTNSTGINLPKNYYSSKKLSKYSGEFHPLVMIWKETATQPRSSL</sequence>
<dbReference type="HOGENOM" id="CLU_719034_0_0_14"/>
<dbReference type="KEGG" id="mhb:MHM_01130"/>
<reference evidence="1" key="2">
    <citation type="submission" date="2011-11" db="EMBL/GenBank/DDBJ databases">
        <authorList>
            <person name="Barker E."/>
        </authorList>
    </citation>
    <scope>NUCLEOTIDE SEQUENCE</scope>
    <source>
        <strain evidence="1">Birmingham 1</strain>
    </source>
</reference>
<dbReference type="AlphaFoldDB" id="G8C2T3"/>